<dbReference type="OrthoDB" id="3934656at2759"/>
<reference evidence="8 9" key="1">
    <citation type="journal article" date="2018" name="New Phytol.">
        <title>Comparative genomics and transcriptomics depict ericoid mycorrhizal fungi as versatile saprotrophs and plant mutualists.</title>
        <authorList>
            <person name="Martino E."/>
            <person name="Morin E."/>
            <person name="Grelet G.A."/>
            <person name="Kuo A."/>
            <person name="Kohler A."/>
            <person name="Daghino S."/>
            <person name="Barry K.W."/>
            <person name="Cichocki N."/>
            <person name="Clum A."/>
            <person name="Dockter R.B."/>
            <person name="Hainaut M."/>
            <person name="Kuo R.C."/>
            <person name="LaButti K."/>
            <person name="Lindahl B.D."/>
            <person name="Lindquist E.A."/>
            <person name="Lipzen A."/>
            <person name="Khouja H.R."/>
            <person name="Magnuson J."/>
            <person name="Murat C."/>
            <person name="Ohm R.A."/>
            <person name="Singer S.W."/>
            <person name="Spatafora J.W."/>
            <person name="Wang M."/>
            <person name="Veneault-Fourrey C."/>
            <person name="Henrissat B."/>
            <person name="Grigoriev I.V."/>
            <person name="Martin F.M."/>
            <person name="Perotto S."/>
        </authorList>
    </citation>
    <scope>NUCLEOTIDE SEQUENCE [LARGE SCALE GENOMIC DNA]</scope>
    <source>
        <strain evidence="8 9">ATCC 22711</strain>
    </source>
</reference>
<dbReference type="GeneID" id="36572489"/>
<name>A0A2T3AWL4_AMORE</name>
<evidence type="ECO:0000256" key="2">
    <source>
        <dbReference type="ARBA" id="ARBA00008891"/>
    </source>
</evidence>
<evidence type="ECO:0000256" key="3">
    <source>
        <dbReference type="ARBA" id="ARBA00013229"/>
    </source>
</evidence>
<evidence type="ECO:0000256" key="4">
    <source>
        <dbReference type="ARBA" id="ARBA00022801"/>
    </source>
</evidence>
<evidence type="ECO:0000259" key="7">
    <source>
        <dbReference type="Pfam" id="PF01095"/>
    </source>
</evidence>
<dbReference type="Proteomes" id="UP000241818">
    <property type="component" value="Unassembled WGS sequence"/>
</dbReference>
<evidence type="ECO:0000313" key="9">
    <source>
        <dbReference type="Proteomes" id="UP000241818"/>
    </source>
</evidence>
<sequence length="389" mass="42686">MLGIQSLVLFLAAFSSLVLAWDISNENDRHGCQLYSRNPLEGCDRDRTLFVDAVGGNSEFTTVQSAVASLPNNTDTYIILVASGNYTEQVNVTRRGPTYLLGQTRHPRNQAYNTVNIIWSAIAVPGLDNAFTSTLTVAPNLNASLTGSGPTGFAVPDGTPFGCVDFRTYNLNFINDFAPYSDDPSLALSISYANGGFYYTGFYSYQDTIYVGKLGNAYFKNGEVAGETDFFYGFGTAWVEQTSIALRNCGGGITAWKGTNTTFPNKYGVYIVNSNVHAANTSIASVIKGKCALGRPWNSQMRSIFARTYLDASIRPTGFIDWDPARYDNSTMQAEYRNYGPGYNATGRAMAEFDVQLTEAQYVPYSTPARVFQTPDGRFGNTDWIDFDV</sequence>
<dbReference type="PANTHER" id="PTHR31321:SF137">
    <property type="entry name" value="PECTIN METHYL ESTERASE (EUROFUNG)"/>
    <property type="match status" value="1"/>
</dbReference>
<dbReference type="Gene3D" id="2.160.20.10">
    <property type="entry name" value="Single-stranded right-handed beta-helix, Pectin lyase-like"/>
    <property type="match status" value="1"/>
</dbReference>
<dbReference type="AlphaFoldDB" id="A0A2T3AWL4"/>
<feature type="signal peptide" evidence="6">
    <location>
        <begin position="1"/>
        <end position="20"/>
    </location>
</feature>
<keyword evidence="9" id="KW-1185">Reference proteome</keyword>
<protein>
    <recommendedName>
        <fullName evidence="3">pectinesterase</fullName>
        <ecNumber evidence="3">3.1.1.11</ecNumber>
    </recommendedName>
</protein>
<comment type="pathway">
    <text evidence="1">Glycan metabolism; pectin degradation; 2-dehydro-3-deoxy-D-gluconate from pectin: step 1/5.</text>
</comment>
<dbReference type="PANTHER" id="PTHR31321">
    <property type="entry name" value="ACYL-COA THIOESTER HYDROLASE YBHC-RELATED"/>
    <property type="match status" value="1"/>
</dbReference>
<dbReference type="RefSeq" id="XP_024719049.1">
    <property type="nucleotide sequence ID" value="XM_024864408.1"/>
</dbReference>
<dbReference type="EMBL" id="KZ679014">
    <property type="protein sequence ID" value="PSS13058.1"/>
    <property type="molecule type" value="Genomic_DNA"/>
</dbReference>
<dbReference type="InterPro" id="IPR012334">
    <property type="entry name" value="Pectin_lyas_fold"/>
</dbReference>
<feature type="domain" description="Pectinesterase catalytic" evidence="7">
    <location>
        <begin position="166"/>
        <end position="350"/>
    </location>
</feature>
<dbReference type="GO" id="GO:0030599">
    <property type="term" value="F:pectinesterase activity"/>
    <property type="evidence" value="ECO:0007669"/>
    <property type="project" value="UniProtKB-EC"/>
</dbReference>
<dbReference type="Pfam" id="PF01095">
    <property type="entry name" value="Pectinesterase"/>
    <property type="match status" value="1"/>
</dbReference>
<gene>
    <name evidence="8" type="ORF">M430DRAFT_20970</name>
</gene>
<keyword evidence="4" id="KW-0378">Hydrolase</keyword>
<keyword evidence="5" id="KW-0063">Aspartyl esterase</keyword>
<dbReference type="InParanoid" id="A0A2T3AWL4"/>
<dbReference type="SUPFAM" id="SSF51126">
    <property type="entry name" value="Pectin lyase-like"/>
    <property type="match status" value="1"/>
</dbReference>
<organism evidence="8 9">
    <name type="scientific">Amorphotheca resinae ATCC 22711</name>
    <dbReference type="NCBI Taxonomy" id="857342"/>
    <lineage>
        <taxon>Eukaryota</taxon>
        <taxon>Fungi</taxon>
        <taxon>Dikarya</taxon>
        <taxon>Ascomycota</taxon>
        <taxon>Pezizomycotina</taxon>
        <taxon>Leotiomycetes</taxon>
        <taxon>Helotiales</taxon>
        <taxon>Amorphothecaceae</taxon>
        <taxon>Amorphotheca</taxon>
    </lineage>
</organism>
<feature type="chain" id="PRO_5015741176" description="pectinesterase" evidence="6">
    <location>
        <begin position="21"/>
        <end position="389"/>
    </location>
</feature>
<accession>A0A2T3AWL4</accession>
<dbReference type="GO" id="GO:0045490">
    <property type="term" value="P:pectin catabolic process"/>
    <property type="evidence" value="ECO:0007669"/>
    <property type="project" value="UniProtKB-UniPathway"/>
</dbReference>
<evidence type="ECO:0000313" key="8">
    <source>
        <dbReference type="EMBL" id="PSS13058.1"/>
    </source>
</evidence>
<dbReference type="STRING" id="857342.A0A2T3AWL4"/>
<comment type="similarity">
    <text evidence="2">Belongs to the pectinesterase family.</text>
</comment>
<dbReference type="InterPro" id="IPR011050">
    <property type="entry name" value="Pectin_lyase_fold/virulence"/>
</dbReference>
<evidence type="ECO:0000256" key="1">
    <source>
        <dbReference type="ARBA" id="ARBA00005184"/>
    </source>
</evidence>
<keyword evidence="6" id="KW-0732">Signal</keyword>
<dbReference type="InterPro" id="IPR000070">
    <property type="entry name" value="Pectinesterase_cat"/>
</dbReference>
<evidence type="ECO:0000256" key="6">
    <source>
        <dbReference type="SAM" id="SignalP"/>
    </source>
</evidence>
<dbReference type="UniPathway" id="UPA00545">
    <property type="reaction ID" value="UER00823"/>
</dbReference>
<proteinExistence type="inferred from homology"/>
<dbReference type="EC" id="3.1.1.11" evidence="3"/>
<evidence type="ECO:0000256" key="5">
    <source>
        <dbReference type="ARBA" id="ARBA00023085"/>
    </source>
</evidence>
<dbReference type="GO" id="GO:0042545">
    <property type="term" value="P:cell wall modification"/>
    <property type="evidence" value="ECO:0007669"/>
    <property type="project" value="InterPro"/>
</dbReference>